<evidence type="ECO:0000256" key="1">
    <source>
        <dbReference type="ARBA" id="ARBA00001947"/>
    </source>
</evidence>
<feature type="domain" description="Peptidase M14" evidence="10">
    <location>
        <begin position="68"/>
        <end position="427"/>
    </location>
</feature>
<evidence type="ECO:0000256" key="2">
    <source>
        <dbReference type="ARBA" id="ARBA00005988"/>
    </source>
</evidence>
<protein>
    <recommendedName>
        <fullName evidence="10">Peptidase M14 domain-containing protein</fullName>
    </recommendedName>
</protein>
<name>A0A9P9E3R6_9HYPO</name>
<evidence type="ECO:0000313" key="11">
    <source>
        <dbReference type="EMBL" id="KAH7129416.1"/>
    </source>
</evidence>
<dbReference type="Proteomes" id="UP000717696">
    <property type="component" value="Unassembled WGS sequence"/>
</dbReference>
<feature type="signal peptide" evidence="9">
    <location>
        <begin position="1"/>
        <end position="18"/>
    </location>
</feature>
<dbReference type="GO" id="GO:0004181">
    <property type="term" value="F:metallocarboxypeptidase activity"/>
    <property type="evidence" value="ECO:0007669"/>
    <property type="project" value="InterPro"/>
</dbReference>
<organism evidence="11 12">
    <name type="scientific">Dactylonectria estremocensis</name>
    <dbReference type="NCBI Taxonomy" id="1079267"/>
    <lineage>
        <taxon>Eukaryota</taxon>
        <taxon>Fungi</taxon>
        <taxon>Dikarya</taxon>
        <taxon>Ascomycota</taxon>
        <taxon>Pezizomycotina</taxon>
        <taxon>Sordariomycetes</taxon>
        <taxon>Hypocreomycetidae</taxon>
        <taxon>Hypocreales</taxon>
        <taxon>Nectriaceae</taxon>
        <taxon>Dactylonectria</taxon>
    </lineage>
</organism>
<evidence type="ECO:0000256" key="3">
    <source>
        <dbReference type="ARBA" id="ARBA00022670"/>
    </source>
</evidence>
<dbReference type="Pfam" id="PF00246">
    <property type="entry name" value="Peptidase_M14"/>
    <property type="match status" value="1"/>
</dbReference>
<keyword evidence="6" id="KW-0482">Metalloprotease</keyword>
<reference evidence="11" key="1">
    <citation type="journal article" date="2021" name="Nat. Commun.">
        <title>Genetic determinants of endophytism in the Arabidopsis root mycobiome.</title>
        <authorList>
            <person name="Mesny F."/>
            <person name="Miyauchi S."/>
            <person name="Thiergart T."/>
            <person name="Pickel B."/>
            <person name="Atanasova L."/>
            <person name="Karlsson M."/>
            <person name="Huettel B."/>
            <person name="Barry K.W."/>
            <person name="Haridas S."/>
            <person name="Chen C."/>
            <person name="Bauer D."/>
            <person name="Andreopoulos W."/>
            <person name="Pangilinan J."/>
            <person name="LaButti K."/>
            <person name="Riley R."/>
            <person name="Lipzen A."/>
            <person name="Clum A."/>
            <person name="Drula E."/>
            <person name="Henrissat B."/>
            <person name="Kohler A."/>
            <person name="Grigoriev I.V."/>
            <person name="Martin F.M."/>
            <person name="Hacquard S."/>
        </authorList>
    </citation>
    <scope>NUCLEOTIDE SEQUENCE</scope>
    <source>
        <strain evidence="11">MPI-CAGE-AT-0021</strain>
    </source>
</reference>
<evidence type="ECO:0000256" key="9">
    <source>
        <dbReference type="SAM" id="SignalP"/>
    </source>
</evidence>
<keyword evidence="4" id="KW-0378">Hydrolase</keyword>
<feature type="chain" id="PRO_5040167974" description="Peptidase M14 domain-containing protein" evidence="9">
    <location>
        <begin position="19"/>
        <end position="438"/>
    </location>
</feature>
<evidence type="ECO:0000259" key="10">
    <source>
        <dbReference type="PROSITE" id="PS52035"/>
    </source>
</evidence>
<evidence type="ECO:0000313" key="12">
    <source>
        <dbReference type="Proteomes" id="UP000717696"/>
    </source>
</evidence>
<dbReference type="OrthoDB" id="3626597at2759"/>
<dbReference type="PROSITE" id="PS52035">
    <property type="entry name" value="PEPTIDASE_M14"/>
    <property type="match status" value="1"/>
</dbReference>
<keyword evidence="3" id="KW-0645">Protease</keyword>
<dbReference type="SUPFAM" id="SSF53187">
    <property type="entry name" value="Zn-dependent exopeptidases"/>
    <property type="match status" value="1"/>
</dbReference>
<dbReference type="PANTHER" id="PTHR11705">
    <property type="entry name" value="PROTEASE FAMILY M14 CARBOXYPEPTIDASE A,B"/>
    <property type="match status" value="1"/>
</dbReference>
<gene>
    <name evidence="11" type="ORF">B0J13DRAFT_588327</name>
</gene>
<dbReference type="SMART" id="SM00631">
    <property type="entry name" value="Zn_pept"/>
    <property type="match status" value="1"/>
</dbReference>
<keyword evidence="9" id="KW-0732">Signal</keyword>
<evidence type="ECO:0000256" key="4">
    <source>
        <dbReference type="ARBA" id="ARBA00022801"/>
    </source>
</evidence>
<keyword evidence="5" id="KW-0862">Zinc</keyword>
<dbReference type="GO" id="GO:0006508">
    <property type="term" value="P:proteolysis"/>
    <property type="evidence" value="ECO:0007669"/>
    <property type="project" value="UniProtKB-KW"/>
</dbReference>
<evidence type="ECO:0000256" key="8">
    <source>
        <dbReference type="SAM" id="MobiDB-lite"/>
    </source>
</evidence>
<feature type="region of interest" description="Disordered" evidence="8">
    <location>
        <begin position="183"/>
        <end position="205"/>
    </location>
</feature>
<feature type="active site" description="Proton donor/acceptor" evidence="7">
    <location>
        <position position="390"/>
    </location>
</feature>
<dbReference type="EMBL" id="JAGMUU010000021">
    <property type="protein sequence ID" value="KAH7129416.1"/>
    <property type="molecule type" value="Genomic_DNA"/>
</dbReference>
<accession>A0A9P9E3R6</accession>
<dbReference type="PRINTS" id="PR00765">
    <property type="entry name" value="CRBOXYPTASEA"/>
</dbReference>
<dbReference type="PANTHER" id="PTHR11705:SF143">
    <property type="entry name" value="SLL0236 PROTEIN"/>
    <property type="match status" value="1"/>
</dbReference>
<dbReference type="PROSITE" id="PS51257">
    <property type="entry name" value="PROKAR_LIPOPROTEIN"/>
    <property type="match status" value="1"/>
</dbReference>
<dbReference type="AlphaFoldDB" id="A0A9P9E3R6"/>
<comment type="similarity">
    <text evidence="2 7">Belongs to the peptidase M14 family.</text>
</comment>
<evidence type="ECO:0000256" key="7">
    <source>
        <dbReference type="PROSITE-ProRule" id="PRU01379"/>
    </source>
</evidence>
<evidence type="ECO:0000256" key="5">
    <source>
        <dbReference type="ARBA" id="ARBA00022833"/>
    </source>
</evidence>
<keyword evidence="12" id="KW-1185">Reference proteome</keyword>
<proteinExistence type="inferred from homology"/>
<dbReference type="InterPro" id="IPR000834">
    <property type="entry name" value="Peptidase_M14"/>
</dbReference>
<dbReference type="GO" id="GO:0008270">
    <property type="term" value="F:zinc ion binding"/>
    <property type="evidence" value="ECO:0007669"/>
    <property type="project" value="InterPro"/>
</dbReference>
<comment type="caution">
    <text evidence="11">The sequence shown here is derived from an EMBL/GenBank/DDBJ whole genome shotgun (WGS) entry which is preliminary data.</text>
</comment>
<dbReference type="Gene3D" id="3.40.630.10">
    <property type="entry name" value="Zn peptidases"/>
    <property type="match status" value="1"/>
</dbReference>
<sequence>MKLHAVLAAAAMATGASSCLLAHDILLTTNNAAFNTPRSDIGIGSSDRFANGTLAPFGLGIRDRDLETLLNPGEIDSALRGLAGISDKVKLFTSPFTTFGNASLSGVSYGKNPRVFLMGGIHARERGGPDSVVYFLSDLVQASLARAGIRYGNKTYTHKQVLKALSAGVVILPLVNPDGVAHDQSTDSCWRKNRNPTSASGDSDAEVGVDLNRNFDFLWNFTQAFSPEAALWAVASDDPGSDVFHGASAMSEPETQSVAWVLDSFPSLSWHIDLHSVGGTILYGWGDDTTQSSFTRQNFTNSAYDGKRGIITDEPENSVYGEYMHSSDINAQLTLAKRMRTAMASAGHTPYLVEKSVAMYPTSGTSADYALGRYYGRQCGASKVRGMTLEFGGMSTAAPCPFYPNSEQYHTWLREVGAGFMEVLLSAAEEETAEIWEC</sequence>
<comment type="cofactor">
    <cofactor evidence="1">
        <name>Zn(2+)</name>
        <dbReference type="ChEBI" id="CHEBI:29105"/>
    </cofactor>
</comment>
<evidence type="ECO:0000256" key="6">
    <source>
        <dbReference type="ARBA" id="ARBA00023049"/>
    </source>
</evidence>